<evidence type="ECO:0000313" key="4">
    <source>
        <dbReference type="Proteomes" id="UP000051494"/>
    </source>
</evidence>
<name>A0A0Q9YCH1_9GAMM</name>
<protein>
    <recommendedName>
        <fullName evidence="5">PAP2 superfamily protein</fullName>
    </recommendedName>
</protein>
<dbReference type="Gene3D" id="1.20.144.10">
    <property type="entry name" value="Phosphatidic acid phosphatase type 2/haloperoxidase"/>
    <property type="match status" value="1"/>
</dbReference>
<dbReference type="InterPro" id="IPR036938">
    <property type="entry name" value="PAP2/HPO_sf"/>
</dbReference>
<dbReference type="STRING" id="437022.CC99x_01529"/>
<feature type="transmembrane region" description="Helical" evidence="1">
    <location>
        <begin position="92"/>
        <end position="110"/>
    </location>
</feature>
<dbReference type="SUPFAM" id="SSF48317">
    <property type="entry name" value="Acid phosphatase/Vanadium-dependent haloperoxidase"/>
    <property type="match status" value="1"/>
</dbReference>
<feature type="transmembrane region" description="Helical" evidence="1">
    <location>
        <begin position="229"/>
        <end position="248"/>
    </location>
</feature>
<feature type="transmembrane region" description="Helical" evidence="1">
    <location>
        <begin position="116"/>
        <end position="135"/>
    </location>
</feature>
<dbReference type="Proteomes" id="UP000051494">
    <property type="component" value="Unassembled WGS sequence"/>
</dbReference>
<keyword evidence="1" id="KW-0812">Transmembrane</keyword>
<feature type="transmembrane region" description="Helical" evidence="1">
    <location>
        <begin position="175"/>
        <end position="193"/>
    </location>
</feature>
<dbReference type="RefSeq" id="WP_057624623.1">
    <property type="nucleotide sequence ID" value="NZ_LKHV02000001.1"/>
</dbReference>
<reference evidence="2" key="1">
    <citation type="submission" date="2015-09" db="EMBL/GenBank/DDBJ databases">
        <title>Draft Genome Sequences of Two Novel Amoeba-resistant Intranuclear Bacteria, Candidatus Berkiella cookevillensis and Candidatus Berkiella aquae.</title>
        <authorList>
            <person name="Mehari Y.T."/>
            <person name="Arivett B.A."/>
            <person name="Farone A.L."/>
            <person name="Gunderson J.H."/>
            <person name="Farone M.B."/>
        </authorList>
    </citation>
    <scope>NUCLEOTIDE SEQUENCE [LARGE SCALE GENOMIC DNA]</scope>
    <source>
        <strain evidence="2">CC99</strain>
    </source>
</reference>
<keyword evidence="1" id="KW-1133">Transmembrane helix</keyword>
<sequence length="263" mass="29784">MHATKIIAEIGLIFSQPVTLVIAFLLGTFFLNTKAFSKAFMLMLFTMIYNLYLKSIWQIPLEPPLEGWAFPSGHMHAAWVFWGWLVCHYKKWSLFATFLVAMSLATFGMIDHGYHNIIDVLGAIGFGSLSLLIFYGLNRTVVFKENMFVASVLISGLGLLFLCMMPASVQTKLHIWQAQGGLLGLSLGWLYYNPSHTSLKLYHKVIMLLSCVAGMAGLHFALLHPPTQFNAQLFTAIKTFLLAVWILLSQRLFTHIFCRYFKC</sequence>
<proteinExistence type="predicted"/>
<reference evidence="3" key="3">
    <citation type="submission" date="2021-06" db="EMBL/GenBank/DDBJ databases">
        <title>Genomic Description and Analysis of Intracellular Bacteria, Candidatus Berkiella cookevillensis and Candidatus Berkiella aquae.</title>
        <authorList>
            <person name="Kidane D.T."/>
            <person name="Mehari Y.T."/>
            <person name="Rice F.C."/>
            <person name="Arivett B.A."/>
            <person name="Farone A.L."/>
            <person name="Berk S.G."/>
            <person name="Farone M.B."/>
        </authorList>
    </citation>
    <scope>NUCLEOTIDE SEQUENCE</scope>
    <source>
        <strain evidence="3">CC99</strain>
    </source>
</reference>
<accession>A0A0Q9YCH1</accession>
<keyword evidence="4" id="KW-1185">Reference proteome</keyword>
<keyword evidence="1" id="KW-0472">Membrane</keyword>
<feature type="transmembrane region" description="Helical" evidence="1">
    <location>
        <begin position="39"/>
        <end position="56"/>
    </location>
</feature>
<feature type="transmembrane region" description="Helical" evidence="1">
    <location>
        <begin position="147"/>
        <end position="169"/>
    </location>
</feature>
<feature type="transmembrane region" description="Helical" evidence="1">
    <location>
        <begin position="205"/>
        <end position="223"/>
    </location>
</feature>
<dbReference type="OrthoDB" id="5652648at2"/>
<evidence type="ECO:0000313" key="2">
    <source>
        <dbReference type="EMBL" id="KRG18319.1"/>
    </source>
</evidence>
<gene>
    <name evidence="3" type="ORF">CC99x_004100</name>
    <name evidence="2" type="ORF">CC99x_01529</name>
</gene>
<feature type="transmembrane region" description="Helical" evidence="1">
    <location>
        <begin position="6"/>
        <end position="27"/>
    </location>
</feature>
<evidence type="ECO:0000313" key="3">
    <source>
        <dbReference type="EMBL" id="MCS5708082.1"/>
    </source>
</evidence>
<reference evidence="3" key="2">
    <citation type="journal article" date="2016" name="Genome Announc.">
        <title>Draft Genome Sequences of Two Novel Amoeba-Resistant Intranuclear Bacteria, 'Candidatus Berkiella cookevillensis' and 'Candidatus Berkiella aquae'.</title>
        <authorList>
            <person name="Mehari Y.T."/>
            <person name="Arivett B.A."/>
            <person name="Farone A.L."/>
            <person name="Gunderson J.H."/>
            <person name="Farone M.B."/>
        </authorList>
    </citation>
    <scope>NUCLEOTIDE SEQUENCE</scope>
    <source>
        <strain evidence="3">CC99</strain>
    </source>
</reference>
<comment type="caution">
    <text evidence="2">The sequence shown here is derived from an EMBL/GenBank/DDBJ whole genome shotgun (WGS) entry which is preliminary data.</text>
</comment>
<evidence type="ECO:0008006" key="5">
    <source>
        <dbReference type="Google" id="ProtNLM"/>
    </source>
</evidence>
<organism evidence="2">
    <name type="scientific">Candidatus Berkiella cookevillensis</name>
    <dbReference type="NCBI Taxonomy" id="437022"/>
    <lineage>
        <taxon>Bacteria</taxon>
        <taxon>Pseudomonadati</taxon>
        <taxon>Pseudomonadota</taxon>
        <taxon>Gammaproteobacteria</taxon>
        <taxon>Candidatus Berkiellales</taxon>
        <taxon>Candidatus Berkiellaceae</taxon>
        <taxon>Candidatus Berkiella</taxon>
    </lineage>
</organism>
<dbReference type="EMBL" id="LKHV01000007">
    <property type="protein sequence ID" value="KRG18319.1"/>
    <property type="molecule type" value="Genomic_DNA"/>
</dbReference>
<dbReference type="EMBL" id="LKHV02000001">
    <property type="protein sequence ID" value="MCS5708082.1"/>
    <property type="molecule type" value="Genomic_DNA"/>
</dbReference>
<feature type="transmembrane region" description="Helical" evidence="1">
    <location>
        <begin position="68"/>
        <end position="85"/>
    </location>
</feature>
<evidence type="ECO:0000256" key="1">
    <source>
        <dbReference type="SAM" id="Phobius"/>
    </source>
</evidence>
<dbReference type="AlphaFoldDB" id="A0A0Q9YCH1"/>